<comment type="caution">
    <text evidence="11">The sequence shown here is derived from an EMBL/GenBank/DDBJ whole genome shotgun (WGS) entry which is preliminary data.</text>
</comment>
<dbReference type="GO" id="GO:0016740">
    <property type="term" value="F:transferase activity"/>
    <property type="evidence" value="ECO:0007669"/>
    <property type="project" value="UniProtKB-KW"/>
</dbReference>
<dbReference type="InterPro" id="IPR052905">
    <property type="entry name" value="LD-transpeptidase_YkuD-like"/>
</dbReference>
<dbReference type="Pfam" id="PF03734">
    <property type="entry name" value="YkuD"/>
    <property type="match status" value="1"/>
</dbReference>
<feature type="coiled-coil region" evidence="8">
    <location>
        <begin position="45"/>
        <end position="82"/>
    </location>
</feature>
<dbReference type="GO" id="GO:0009252">
    <property type="term" value="P:peptidoglycan biosynthetic process"/>
    <property type="evidence" value="ECO:0007669"/>
    <property type="project" value="UniProtKB-KW"/>
</dbReference>
<dbReference type="PANTHER" id="PTHR41533">
    <property type="entry name" value="L,D-TRANSPEPTIDASE HI_1667-RELATED"/>
    <property type="match status" value="1"/>
</dbReference>
<evidence type="ECO:0000256" key="9">
    <source>
        <dbReference type="SAM" id="SignalP"/>
    </source>
</evidence>
<keyword evidence="4 7" id="KW-0133">Cell shape</keyword>
<evidence type="ECO:0000256" key="6">
    <source>
        <dbReference type="ARBA" id="ARBA00023316"/>
    </source>
</evidence>
<name>A0AAW6QF34_9PAST</name>
<dbReference type="Proteomes" id="UP001214976">
    <property type="component" value="Unassembled WGS sequence"/>
</dbReference>
<proteinExistence type="inferred from homology"/>
<reference evidence="11" key="1">
    <citation type="submission" date="2023-03" db="EMBL/GenBank/DDBJ databases">
        <title>Classification of Bisgaard taxon 6 and taxon 10 as Exercitatus varius gen. nov., spec. nov.</title>
        <authorList>
            <person name="Christensen H."/>
        </authorList>
    </citation>
    <scope>NUCLEOTIDE SEQUENCE</scope>
    <source>
        <strain evidence="11">86116</strain>
    </source>
</reference>
<feature type="active site" description="Nucleophile" evidence="7">
    <location>
        <position position="409"/>
    </location>
</feature>
<evidence type="ECO:0000256" key="8">
    <source>
        <dbReference type="SAM" id="Coils"/>
    </source>
</evidence>
<comment type="similarity">
    <text evidence="2">Belongs to the YkuD family.</text>
</comment>
<feature type="chain" id="PRO_5044014939" evidence="9">
    <location>
        <begin position="28"/>
        <end position="494"/>
    </location>
</feature>
<feature type="active site" description="Proton donor/acceptor" evidence="7">
    <location>
        <position position="390"/>
    </location>
</feature>
<keyword evidence="9" id="KW-0732">Signal</keyword>
<evidence type="ECO:0000313" key="12">
    <source>
        <dbReference type="Proteomes" id="UP001214976"/>
    </source>
</evidence>
<dbReference type="PROSITE" id="PS52029">
    <property type="entry name" value="LD_TPASE"/>
    <property type="match status" value="1"/>
</dbReference>
<evidence type="ECO:0000256" key="2">
    <source>
        <dbReference type="ARBA" id="ARBA00005992"/>
    </source>
</evidence>
<evidence type="ECO:0000256" key="5">
    <source>
        <dbReference type="ARBA" id="ARBA00022984"/>
    </source>
</evidence>
<evidence type="ECO:0000259" key="10">
    <source>
        <dbReference type="PROSITE" id="PS52029"/>
    </source>
</evidence>
<evidence type="ECO:0000256" key="1">
    <source>
        <dbReference type="ARBA" id="ARBA00004752"/>
    </source>
</evidence>
<dbReference type="AlphaFoldDB" id="A0AAW6QF34"/>
<keyword evidence="3" id="KW-0808">Transferase</keyword>
<dbReference type="EMBL" id="JARQTW010000016">
    <property type="protein sequence ID" value="MDG2950790.1"/>
    <property type="molecule type" value="Genomic_DNA"/>
</dbReference>
<dbReference type="InterPro" id="IPR038063">
    <property type="entry name" value="Transpep_catalytic_dom"/>
</dbReference>
<comment type="pathway">
    <text evidence="1 7">Cell wall biogenesis; peptidoglycan biosynthesis.</text>
</comment>
<dbReference type="Pfam" id="PF20142">
    <property type="entry name" value="Scaffold"/>
    <property type="match status" value="1"/>
</dbReference>
<feature type="signal peptide" evidence="9">
    <location>
        <begin position="1"/>
        <end position="27"/>
    </location>
</feature>
<evidence type="ECO:0000256" key="4">
    <source>
        <dbReference type="ARBA" id="ARBA00022960"/>
    </source>
</evidence>
<dbReference type="GO" id="GO:0008360">
    <property type="term" value="P:regulation of cell shape"/>
    <property type="evidence" value="ECO:0007669"/>
    <property type="project" value="UniProtKB-UniRule"/>
</dbReference>
<dbReference type="GO" id="GO:0071555">
    <property type="term" value="P:cell wall organization"/>
    <property type="evidence" value="ECO:0007669"/>
    <property type="project" value="UniProtKB-UniRule"/>
</dbReference>
<keyword evidence="6 7" id="KW-0961">Cell wall biogenesis/degradation</keyword>
<dbReference type="GO" id="GO:0004180">
    <property type="term" value="F:carboxypeptidase activity"/>
    <property type="evidence" value="ECO:0007669"/>
    <property type="project" value="UniProtKB-ARBA"/>
</dbReference>
<keyword evidence="8" id="KW-0175">Coiled coil</keyword>
<evidence type="ECO:0000313" key="11">
    <source>
        <dbReference type="EMBL" id="MDG2950790.1"/>
    </source>
</evidence>
<accession>A0AAW6QF34</accession>
<protein>
    <submittedName>
        <fullName evidence="11">L,D-transpeptidase family protein</fullName>
    </submittedName>
</protein>
<evidence type="ECO:0000256" key="3">
    <source>
        <dbReference type="ARBA" id="ARBA00022679"/>
    </source>
</evidence>
<gene>
    <name evidence="11" type="ORF">P7M15_09765</name>
</gene>
<sequence>MAQSKRSFKFAPLVVLISGLCTSCVLSDYFPNTSNRENIDVDLATQQVEQQKREEAERLEAARKAEEERLAQEKQRQAEEKLVSIVGDRPLQFKSAVAKIYADREYEQIWTDSAAEKQFLREYAAMVASGISARSAHSLDLVAGETDKQIYDILLTDAFLDYLYYSKNVTQSAQSWLYSVNGYRAGAPTDEDIALWLEAVKNNGNLNFINGLHANNSLYQQTLNHIAANLNAVKKESVNNNYKLAINAQRLRIIPDFYNGIFVNIPSYQLNYYRNGRLTLNSRVIVGKNERRTPVMYSKLSNVVVNPPWNAPTRLINEDIIPKVKRDPGYLARHGYSIIDSRGNTVNPYDINWAAIGNKFPYRLRQAAGDNSALGRYKFNMPSSDAIYLHDTPNHALFDSKNRALSSGCVRVDKSDQLASILLSEAGWSSDKKQRVLDSKKTTSALIQSDNPVYLYYVTTWVENGKVQSLPDIYGYDRVGHPDYVNWNTIQKYL</sequence>
<dbReference type="CDD" id="cd16913">
    <property type="entry name" value="YkuD_like"/>
    <property type="match status" value="1"/>
</dbReference>
<keyword evidence="5 7" id="KW-0573">Peptidoglycan synthesis</keyword>
<dbReference type="InterPro" id="IPR045380">
    <property type="entry name" value="LD_TPept_scaffold_dom"/>
</dbReference>
<dbReference type="Gene3D" id="2.40.440.10">
    <property type="entry name" value="L,D-transpeptidase catalytic domain-like"/>
    <property type="match status" value="1"/>
</dbReference>
<feature type="domain" description="L,D-TPase catalytic" evidence="10">
    <location>
        <begin position="259"/>
        <end position="437"/>
    </location>
</feature>
<dbReference type="SUPFAM" id="SSF141523">
    <property type="entry name" value="L,D-transpeptidase catalytic domain-like"/>
    <property type="match status" value="1"/>
</dbReference>
<dbReference type="InterPro" id="IPR005490">
    <property type="entry name" value="LD_TPept_cat_dom"/>
</dbReference>
<dbReference type="PANTHER" id="PTHR41533:SF1">
    <property type="entry name" value="L,D-TRANSPEPTIDASE YCBB-RELATED"/>
    <property type="match status" value="1"/>
</dbReference>
<evidence type="ECO:0000256" key="7">
    <source>
        <dbReference type="PROSITE-ProRule" id="PRU01373"/>
    </source>
</evidence>
<organism evidence="11 12">
    <name type="scientific">Exercitatus varius</name>
    <dbReference type="NCBI Taxonomy" id="67857"/>
    <lineage>
        <taxon>Bacteria</taxon>
        <taxon>Pseudomonadati</taxon>
        <taxon>Pseudomonadota</taxon>
        <taxon>Gammaproteobacteria</taxon>
        <taxon>Pasteurellales</taxon>
        <taxon>Pasteurellaceae</taxon>
        <taxon>Exercitatus</taxon>
    </lineage>
</organism>
<dbReference type="RefSeq" id="WP_317477726.1">
    <property type="nucleotide sequence ID" value="NZ_JARQTW010000016.1"/>
</dbReference>